<dbReference type="PANTHER" id="PTHR33376">
    <property type="match status" value="1"/>
</dbReference>
<protein>
    <submittedName>
        <fullName evidence="2">TRAP transporter substrate-binding protein</fullName>
    </submittedName>
</protein>
<accession>A0ABT5YN36</accession>
<gene>
    <name evidence="2" type="ORF">P2G67_10415</name>
</gene>
<dbReference type="Gene3D" id="3.40.190.10">
    <property type="entry name" value="Periplasmic binding protein-like II"/>
    <property type="match status" value="1"/>
</dbReference>
<dbReference type="Gene3D" id="3.40.190.170">
    <property type="entry name" value="Bacterial extracellular solute-binding protein, family 7"/>
    <property type="match status" value="1"/>
</dbReference>
<keyword evidence="3" id="KW-1185">Reference proteome</keyword>
<evidence type="ECO:0000313" key="3">
    <source>
        <dbReference type="Proteomes" id="UP001215503"/>
    </source>
</evidence>
<dbReference type="PIRSF" id="PIRSF039026">
    <property type="entry name" value="SiaP"/>
    <property type="match status" value="1"/>
</dbReference>
<dbReference type="RefSeq" id="WP_275822743.1">
    <property type="nucleotide sequence ID" value="NZ_JARHUD010000005.1"/>
</dbReference>
<dbReference type="InterPro" id="IPR038404">
    <property type="entry name" value="TRAP_DctP_sf"/>
</dbReference>
<dbReference type="PANTHER" id="PTHR33376:SF5">
    <property type="entry name" value="EXTRACYTOPLASMIC SOLUTE RECEPTOR PROTEIN"/>
    <property type="match status" value="1"/>
</dbReference>
<dbReference type="InterPro" id="IPR018389">
    <property type="entry name" value="DctP_fam"/>
</dbReference>
<proteinExistence type="predicted"/>
<sequence length="340" mass="37403">MPDIARASRTLTMVTAWPPGFPGLGTTAERFANRVSTMSNGELNIRLLAAGELVPAFEIFDAVEAGTADLYHGAAYYWQGQHPAYSFFTSIPFGPTPIEYQAWLNFGGGQELLDELGEQFGLKHLIAGDTGVQMSGWYRHPLESVDDLKGLKIRFPGFAGQVLTRLGAVVVNLPATEVVTSLASGSLDGTDWVSPWPDRAMGLFRVAPYYYYPGYQEPSGLLDLGISLAVWNDLTEAQQAILRNAAQAETLETLAEYQIRNAQTLKTLVEEDGVEVRAWPEAMLDRFLEVSREVIAETADKDPLTGRIRESLAAFLEVSAPWSQISTEAFLVARQRRLAL</sequence>
<name>A0ABT5YN36_9PROT</name>
<dbReference type="Proteomes" id="UP001215503">
    <property type="component" value="Unassembled WGS sequence"/>
</dbReference>
<organism evidence="2 3">
    <name type="scientific">Aquibaculum arenosum</name>
    <dbReference type="NCBI Taxonomy" id="3032591"/>
    <lineage>
        <taxon>Bacteria</taxon>
        <taxon>Pseudomonadati</taxon>
        <taxon>Pseudomonadota</taxon>
        <taxon>Alphaproteobacteria</taxon>
        <taxon>Rhodospirillales</taxon>
        <taxon>Rhodovibrionaceae</taxon>
        <taxon>Aquibaculum</taxon>
    </lineage>
</organism>
<evidence type="ECO:0000313" key="2">
    <source>
        <dbReference type="EMBL" id="MDF2096390.1"/>
    </source>
</evidence>
<dbReference type="EMBL" id="JARHUD010000005">
    <property type="protein sequence ID" value="MDF2096390.1"/>
    <property type="molecule type" value="Genomic_DNA"/>
</dbReference>
<dbReference type="NCBIfam" id="NF037995">
    <property type="entry name" value="TRAP_S1"/>
    <property type="match status" value="1"/>
</dbReference>
<evidence type="ECO:0000256" key="1">
    <source>
        <dbReference type="ARBA" id="ARBA00022729"/>
    </source>
</evidence>
<reference evidence="2 3" key="1">
    <citation type="submission" date="2023-03" db="EMBL/GenBank/DDBJ databases">
        <title>Fodinicurvata sp. CAU 1616 isolated from sea sendiment.</title>
        <authorList>
            <person name="Kim W."/>
        </authorList>
    </citation>
    <scope>NUCLEOTIDE SEQUENCE [LARGE SCALE GENOMIC DNA]</scope>
    <source>
        <strain evidence="2 3">CAU 1616</strain>
    </source>
</reference>
<dbReference type="InterPro" id="IPR026289">
    <property type="entry name" value="SBP_TakP-like"/>
</dbReference>
<dbReference type="CDD" id="cd13604">
    <property type="entry name" value="PBP2_TRAP_ketoacid_lactate_like"/>
    <property type="match status" value="1"/>
</dbReference>
<comment type="caution">
    <text evidence="2">The sequence shown here is derived from an EMBL/GenBank/DDBJ whole genome shotgun (WGS) entry which is preliminary data.</text>
</comment>
<dbReference type="Pfam" id="PF03480">
    <property type="entry name" value="DctP"/>
    <property type="match status" value="1"/>
</dbReference>
<keyword evidence="1" id="KW-0732">Signal</keyword>